<sequence>MRIGLVSAIICGCVWLVAAAMWLSTGTRQDALAGLIRGIAAVGGSMGIGVLLGAVTGGALALSPEWLASRAPLRGLLAGAVASTVFLGETAVVAVATDGGYGPMLLTLLATPVAGGVAAAHSGDVLGRTRCHSWLWGTPHPR</sequence>
<accession>A0A5N8W6I6</accession>
<keyword evidence="1" id="KW-0472">Membrane</keyword>
<protein>
    <submittedName>
        <fullName evidence="2">Uncharacterized protein</fullName>
    </submittedName>
</protein>
<comment type="caution">
    <text evidence="2">The sequence shown here is derived from an EMBL/GenBank/DDBJ whole genome shotgun (WGS) entry which is preliminary data.</text>
</comment>
<evidence type="ECO:0000313" key="3">
    <source>
        <dbReference type="Proteomes" id="UP000326979"/>
    </source>
</evidence>
<proteinExistence type="predicted"/>
<dbReference type="RefSeq" id="WP_152785802.1">
    <property type="nucleotide sequence ID" value="NZ_BAABEQ010000158.1"/>
</dbReference>
<dbReference type="EMBL" id="VJZE01000122">
    <property type="protein sequence ID" value="MPY41924.1"/>
    <property type="molecule type" value="Genomic_DNA"/>
</dbReference>
<feature type="transmembrane region" description="Helical" evidence="1">
    <location>
        <begin position="101"/>
        <end position="120"/>
    </location>
</feature>
<dbReference type="Proteomes" id="UP000326979">
    <property type="component" value="Unassembled WGS sequence"/>
</dbReference>
<name>A0A5N8W6I6_9ACTN</name>
<dbReference type="AlphaFoldDB" id="A0A5N8W6I6"/>
<gene>
    <name evidence="2" type="ORF">FNH04_19060</name>
</gene>
<reference evidence="2 3" key="1">
    <citation type="submission" date="2019-07" db="EMBL/GenBank/DDBJ databases">
        <title>New species of Amycolatopsis and Streptomyces.</title>
        <authorList>
            <person name="Duangmal K."/>
            <person name="Teo W.F.A."/>
            <person name="Lipun K."/>
        </authorList>
    </citation>
    <scope>NUCLEOTIDE SEQUENCE [LARGE SCALE GENOMIC DNA]</scope>
    <source>
        <strain evidence="2 3">TISTR 2346</strain>
    </source>
</reference>
<organism evidence="2 3">
    <name type="scientific">Streptomyces phyllanthi</name>
    <dbReference type="NCBI Taxonomy" id="1803180"/>
    <lineage>
        <taxon>Bacteria</taxon>
        <taxon>Bacillati</taxon>
        <taxon>Actinomycetota</taxon>
        <taxon>Actinomycetes</taxon>
        <taxon>Kitasatosporales</taxon>
        <taxon>Streptomycetaceae</taxon>
        <taxon>Streptomyces</taxon>
    </lineage>
</organism>
<evidence type="ECO:0000313" key="2">
    <source>
        <dbReference type="EMBL" id="MPY41924.1"/>
    </source>
</evidence>
<keyword evidence="3" id="KW-1185">Reference proteome</keyword>
<keyword evidence="1" id="KW-0812">Transmembrane</keyword>
<keyword evidence="1" id="KW-1133">Transmembrane helix</keyword>
<dbReference type="OrthoDB" id="4286599at2"/>
<feature type="transmembrane region" description="Helical" evidence="1">
    <location>
        <begin position="35"/>
        <end position="63"/>
    </location>
</feature>
<evidence type="ECO:0000256" key="1">
    <source>
        <dbReference type="SAM" id="Phobius"/>
    </source>
</evidence>
<feature type="transmembrane region" description="Helical" evidence="1">
    <location>
        <begin position="75"/>
        <end position="95"/>
    </location>
</feature>